<dbReference type="InterPro" id="IPR050125">
    <property type="entry name" value="GPCR_opsins"/>
</dbReference>
<protein>
    <submittedName>
        <fullName evidence="16">Retinal pigment epithelium-derived rhodopsin homolog</fullName>
    </submittedName>
</protein>
<evidence type="ECO:0000256" key="12">
    <source>
        <dbReference type="ARBA" id="ARBA00023180"/>
    </source>
</evidence>
<evidence type="ECO:0000256" key="9">
    <source>
        <dbReference type="ARBA" id="ARBA00023136"/>
    </source>
</evidence>
<dbReference type="Pfam" id="PF00001">
    <property type="entry name" value="7tm_1"/>
    <property type="match status" value="1"/>
</dbReference>
<evidence type="ECO:0000256" key="14">
    <source>
        <dbReference type="SAM" id="Phobius"/>
    </source>
</evidence>
<dbReference type="PRINTS" id="PR00237">
    <property type="entry name" value="GPCRRHODOPSN"/>
</dbReference>
<evidence type="ECO:0000256" key="8">
    <source>
        <dbReference type="ARBA" id="ARBA00023040"/>
    </source>
</evidence>
<evidence type="ECO:0000256" key="1">
    <source>
        <dbReference type="ARBA" id="ARBA00004141"/>
    </source>
</evidence>
<keyword evidence="8" id="KW-0297">G-protein coupled receptor</keyword>
<dbReference type="Proteomes" id="UP000472271">
    <property type="component" value="Unassembled WGS sequence"/>
</dbReference>
<keyword evidence="17" id="KW-1185">Reference proteome</keyword>
<dbReference type="PANTHER" id="PTHR24240">
    <property type="entry name" value="OPSIN"/>
    <property type="match status" value="1"/>
</dbReference>
<dbReference type="InterPro" id="IPR002962">
    <property type="entry name" value="Peropsin"/>
</dbReference>
<dbReference type="PROSITE" id="PS50262">
    <property type="entry name" value="G_PROTEIN_RECEP_F1_2"/>
    <property type="match status" value="2"/>
</dbReference>
<dbReference type="GO" id="GO:0007601">
    <property type="term" value="P:visual perception"/>
    <property type="evidence" value="ECO:0007669"/>
    <property type="project" value="InterPro"/>
</dbReference>
<keyword evidence="6 14" id="KW-1133">Transmembrane helix</keyword>
<reference evidence="16" key="2">
    <citation type="submission" date="2025-09" db="UniProtKB">
        <authorList>
            <consortium name="Ensembl"/>
        </authorList>
    </citation>
    <scope>IDENTIFICATION</scope>
</reference>
<dbReference type="GO" id="GO:0009881">
    <property type="term" value="F:photoreceptor activity"/>
    <property type="evidence" value="ECO:0007669"/>
    <property type="project" value="UniProtKB-KW"/>
</dbReference>
<feature type="domain" description="G-protein coupled receptors family 1 profile" evidence="15">
    <location>
        <begin position="128"/>
        <end position="179"/>
    </location>
</feature>
<evidence type="ECO:0000259" key="15">
    <source>
        <dbReference type="PROSITE" id="PS50262"/>
    </source>
</evidence>
<evidence type="ECO:0000256" key="11">
    <source>
        <dbReference type="ARBA" id="ARBA00023170"/>
    </source>
</evidence>
<evidence type="ECO:0000256" key="7">
    <source>
        <dbReference type="ARBA" id="ARBA00022991"/>
    </source>
</evidence>
<keyword evidence="7" id="KW-0157">Chromophore</keyword>
<dbReference type="Gene3D" id="1.20.1070.10">
    <property type="entry name" value="Rhodopsin 7-helix transmembrane proteins"/>
    <property type="match status" value="2"/>
</dbReference>
<dbReference type="AlphaFoldDB" id="A0A673B8Y8"/>
<feature type="transmembrane region" description="Helical" evidence="14">
    <location>
        <begin position="162"/>
        <end position="182"/>
    </location>
</feature>
<dbReference type="GO" id="GO:0004930">
    <property type="term" value="F:G protein-coupled receptor activity"/>
    <property type="evidence" value="ECO:0007669"/>
    <property type="project" value="UniProtKB-KW"/>
</dbReference>
<name>A0A673B8Y8_9TELE</name>
<evidence type="ECO:0000256" key="6">
    <source>
        <dbReference type="ARBA" id="ARBA00022989"/>
    </source>
</evidence>
<keyword evidence="12" id="KW-0325">Glycoprotein</keyword>
<proteinExistence type="predicted"/>
<evidence type="ECO:0000256" key="4">
    <source>
        <dbReference type="ARBA" id="ARBA00022692"/>
    </source>
</evidence>
<evidence type="ECO:0000256" key="10">
    <source>
        <dbReference type="ARBA" id="ARBA00023157"/>
    </source>
</evidence>
<accession>A0A673B8Y8</accession>
<evidence type="ECO:0000256" key="5">
    <source>
        <dbReference type="ARBA" id="ARBA00022925"/>
    </source>
</evidence>
<evidence type="ECO:0000256" key="13">
    <source>
        <dbReference type="ARBA" id="ARBA00023224"/>
    </source>
</evidence>
<keyword evidence="9 14" id="KW-0472">Membrane</keyword>
<evidence type="ECO:0000313" key="16">
    <source>
        <dbReference type="Ensembl" id="ENSSORP00005037789.1"/>
    </source>
</evidence>
<sequence>LRTATNSIIINLAFTDIGVAGIGYPMSAASDIHGSWKFGYTGCQIYAALNIFFKMTVRSYNLLIAAGVAERCVLVVNAGGGLGWIRPRPHRATCTINWRHNDRVIIAVNFVLPLTRASNYGRHQRKNIVMILMFLVAWSPYSLVCLWASFGDPGSIPASMAIIAPLFAKSSTFYNPCIYVVANRKFRRAIIGMIRCQTRQRITINTQVPMTMSNNLTQ</sequence>
<keyword evidence="10" id="KW-1015">Disulfide bond</keyword>
<evidence type="ECO:0000313" key="17">
    <source>
        <dbReference type="Proteomes" id="UP000472271"/>
    </source>
</evidence>
<dbReference type="InterPro" id="IPR000276">
    <property type="entry name" value="GPCR_Rhodpsn"/>
</dbReference>
<keyword evidence="4 14" id="KW-0812">Transmembrane</keyword>
<dbReference type="PROSITE" id="PS00238">
    <property type="entry name" value="OPSIN"/>
    <property type="match status" value="1"/>
</dbReference>
<dbReference type="GO" id="GO:0016020">
    <property type="term" value="C:membrane"/>
    <property type="evidence" value="ECO:0007669"/>
    <property type="project" value="UniProtKB-SubCell"/>
</dbReference>
<comment type="subcellular location">
    <subcellularLocation>
        <location evidence="1">Membrane</location>
        <topology evidence="1">Multi-pass membrane protein</topology>
    </subcellularLocation>
</comment>
<feature type="domain" description="G-protein coupled receptors family 1 profile" evidence="15">
    <location>
        <begin position="1"/>
        <end position="53"/>
    </location>
</feature>
<keyword evidence="5" id="KW-0681">Retinal protein</keyword>
<feature type="transmembrane region" description="Helical" evidence="14">
    <location>
        <begin position="128"/>
        <end position="150"/>
    </location>
</feature>
<evidence type="ECO:0000256" key="2">
    <source>
        <dbReference type="ARBA" id="ARBA00022543"/>
    </source>
</evidence>
<keyword evidence="2" id="KW-0600">Photoreceptor protein</keyword>
<keyword evidence="13" id="KW-0807">Transducer</keyword>
<dbReference type="InterPro" id="IPR027430">
    <property type="entry name" value="Retinal_BS"/>
</dbReference>
<dbReference type="GO" id="GO:0007602">
    <property type="term" value="P:phototransduction"/>
    <property type="evidence" value="ECO:0007669"/>
    <property type="project" value="UniProtKB-KW"/>
</dbReference>
<dbReference type="SUPFAM" id="SSF81321">
    <property type="entry name" value="Family A G protein-coupled receptor-like"/>
    <property type="match status" value="1"/>
</dbReference>
<evidence type="ECO:0000256" key="3">
    <source>
        <dbReference type="ARBA" id="ARBA00022606"/>
    </source>
</evidence>
<organism evidence="16 17">
    <name type="scientific">Sphaeramia orbicularis</name>
    <name type="common">orbiculate cardinalfish</name>
    <dbReference type="NCBI Taxonomy" id="375764"/>
    <lineage>
        <taxon>Eukaryota</taxon>
        <taxon>Metazoa</taxon>
        <taxon>Chordata</taxon>
        <taxon>Craniata</taxon>
        <taxon>Vertebrata</taxon>
        <taxon>Euteleostomi</taxon>
        <taxon>Actinopterygii</taxon>
        <taxon>Neopterygii</taxon>
        <taxon>Teleostei</taxon>
        <taxon>Neoteleostei</taxon>
        <taxon>Acanthomorphata</taxon>
        <taxon>Gobiaria</taxon>
        <taxon>Kurtiformes</taxon>
        <taxon>Apogonoidei</taxon>
        <taxon>Apogonidae</taxon>
        <taxon>Apogoninae</taxon>
        <taxon>Sphaeramia</taxon>
    </lineage>
</organism>
<keyword evidence="11" id="KW-0675">Receptor</keyword>
<dbReference type="InterPro" id="IPR017452">
    <property type="entry name" value="GPCR_Rhodpsn_7TM"/>
</dbReference>
<dbReference type="Ensembl" id="ENSSORT00005038775.1">
    <property type="protein sequence ID" value="ENSSORP00005037789.1"/>
    <property type="gene ID" value="ENSSORG00005017733.1"/>
</dbReference>
<dbReference type="PRINTS" id="PR01244">
    <property type="entry name" value="PEROPSIN"/>
</dbReference>
<dbReference type="InParanoid" id="A0A673B8Y8"/>
<reference evidence="16" key="1">
    <citation type="submission" date="2025-08" db="UniProtKB">
        <authorList>
            <consortium name="Ensembl"/>
        </authorList>
    </citation>
    <scope>IDENTIFICATION</scope>
</reference>
<keyword evidence="3" id="KW-0716">Sensory transduction</keyword>